<comment type="caution">
    <text evidence="3">The sequence shown here is derived from an EMBL/GenBank/DDBJ whole genome shotgun (WGS) entry which is preliminary data.</text>
</comment>
<dbReference type="AlphaFoldDB" id="A0A8J7H2X2"/>
<dbReference type="EMBL" id="JAEAGR010000010">
    <property type="protein sequence ID" value="MBH1941263.1"/>
    <property type="molecule type" value="Genomic_DNA"/>
</dbReference>
<keyword evidence="1" id="KW-0472">Membrane</keyword>
<evidence type="ECO:0000256" key="2">
    <source>
        <dbReference type="SAM" id="SignalP"/>
    </source>
</evidence>
<gene>
    <name evidence="3" type="ORF">I5677_10195</name>
</gene>
<keyword evidence="4" id="KW-1185">Reference proteome</keyword>
<evidence type="ECO:0008006" key="5">
    <source>
        <dbReference type="Google" id="ProtNLM"/>
    </source>
</evidence>
<evidence type="ECO:0000256" key="1">
    <source>
        <dbReference type="SAM" id="Phobius"/>
    </source>
</evidence>
<feature type="transmembrane region" description="Helical" evidence="1">
    <location>
        <begin position="173"/>
        <end position="194"/>
    </location>
</feature>
<evidence type="ECO:0000313" key="4">
    <source>
        <dbReference type="Proteomes" id="UP000623269"/>
    </source>
</evidence>
<dbReference type="RefSeq" id="WP_197661485.1">
    <property type="nucleotide sequence ID" value="NZ_JAEAGR010000010.1"/>
</dbReference>
<reference evidence="3" key="1">
    <citation type="submission" date="2020-12" db="EMBL/GenBank/DDBJ databases">
        <title>M. sibirica DSM 26468T genome.</title>
        <authorList>
            <person name="Thieme N."/>
            <person name="Rettenmaier R."/>
            <person name="Zverlov V."/>
            <person name="Liebl W."/>
        </authorList>
    </citation>
    <scope>NUCLEOTIDE SEQUENCE</scope>
    <source>
        <strain evidence="3">DSM 26468</strain>
    </source>
</reference>
<name>A0A8J7H2X2_9FIRM</name>
<sequence>MKLRNKLMAGFAATVLALSMMVGSAMASTDVLPFEYPNEANAATNNDVWVVLFGGTAATPLTDDEAVRDAVKTVDIVITGNASFDAELIANFAGGWVPTTMAGQTVDGELVLSLPYVVKGSGYAEVIVNLKNKTEGPLAVARMDFKDADGKVLVTHGGAAEAAAEESVPKTGVVSTALLLGLGAVAFGTGAVALKKKER</sequence>
<feature type="signal peptide" evidence="2">
    <location>
        <begin position="1"/>
        <end position="27"/>
    </location>
</feature>
<feature type="chain" id="PRO_5035177786" description="LPXTG-motif cell wall-anchored protein" evidence="2">
    <location>
        <begin position="28"/>
        <end position="199"/>
    </location>
</feature>
<keyword evidence="1" id="KW-0812">Transmembrane</keyword>
<proteinExistence type="predicted"/>
<keyword evidence="2" id="KW-0732">Signal</keyword>
<keyword evidence="1" id="KW-1133">Transmembrane helix</keyword>
<evidence type="ECO:0000313" key="3">
    <source>
        <dbReference type="EMBL" id="MBH1941263.1"/>
    </source>
</evidence>
<accession>A0A8J7H2X2</accession>
<dbReference type="Proteomes" id="UP000623269">
    <property type="component" value="Unassembled WGS sequence"/>
</dbReference>
<protein>
    <recommendedName>
        <fullName evidence="5">LPXTG-motif cell wall-anchored protein</fullName>
    </recommendedName>
</protein>
<organism evidence="3 4">
    <name type="scientific">Mobilitalea sibirica</name>
    <dbReference type="NCBI Taxonomy" id="1462919"/>
    <lineage>
        <taxon>Bacteria</taxon>
        <taxon>Bacillati</taxon>
        <taxon>Bacillota</taxon>
        <taxon>Clostridia</taxon>
        <taxon>Lachnospirales</taxon>
        <taxon>Lachnospiraceae</taxon>
        <taxon>Mobilitalea</taxon>
    </lineage>
</organism>